<gene>
    <name evidence="2" type="ORF">C0V82_17925</name>
</gene>
<dbReference type="KEGG" id="ncb:C0V82_17925"/>
<name>A0A2K9NGP4_9PROT</name>
<accession>A0A2K9NGP4</accession>
<dbReference type="PANTHER" id="PTHR48081">
    <property type="entry name" value="AB HYDROLASE SUPERFAMILY PROTEIN C4A8.06C"/>
    <property type="match status" value="1"/>
</dbReference>
<dbReference type="OrthoDB" id="9771666at2"/>
<keyword evidence="3" id="KW-1185">Reference proteome</keyword>
<dbReference type="PANTHER" id="PTHR48081:SF13">
    <property type="entry name" value="ALPHA_BETA HYDROLASE"/>
    <property type="match status" value="1"/>
</dbReference>
<sequence>MKRSVTAISAFLCLSAMAIGPVAHAGGADVAASAAVGASVQQVGADTFSTITVPFAGGVTGMPDVVYKTVPGYRPLKLDLFLPAGAGRDGNARPVIVYIHGGGWMGGGPRRSAAFQDWPKVLASIAAQGYVVASVSYRFSGEAPFPAAAKDVKSAIRWLRANGSRFGVDPTRFAAWGQSAGGHLAALVGASCADPAFAEDAPPPARPATVETVPTGAGGVEQASDCVQAVVSWFGIYDLATMPSYLNKDAPPTEPMRRFLGCTGTGCDGDRVRQASPIAHVDAKDPPFLLLHGRDDNVVPVAQQDRFASALAAANVSVKTRIFDGANHSWIAEKPERTVEVSRQALAETLDFIQTAIGPR</sequence>
<evidence type="ECO:0000313" key="2">
    <source>
        <dbReference type="EMBL" id="AUN32271.1"/>
    </source>
</evidence>
<dbReference type="GO" id="GO:0016787">
    <property type="term" value="F:hydrolase activity"/>
    <property type="evidence" value="ECO:0007669"/>
    <property type="project" value="UniProtKB-KW"/>
</dbReference>
<reference evidence="2 3" key="1">
    <citation type="submission" date="2017-12" db="EMBL/GenBank/DDBJ databases">
        <title>Genomes of bacteria within cyanobacterial aggregates.</title>
        <authorList>
            <person name="Cai H."/>
        </authorList>
    </citation>
    <scope>NUCLEOTIDE SEQUENCE [LARGE SCALE GENOMIC DNA]</scope>
    <source>
        <strain evidence="2 3">TH16</strain>
    </source>
</reference>
<dbReference type="EMBL" id="CP025612">
    <property type="protein sequence ID" value="AUN32271.1"/>
    <property type="molecule type" value="Genomic_DNA"/>
</dbReference>
<dbReference type="InterPro" id="IPR049492">
    <property type="entry name" value="BD-FAE-like_dom"/>
</dbReference>
<dbReference type="Pfam" id="PF20434">
    <property type="entry name" value="BD-FAE"/>
    <property type="match status" value="1"/>
</dbReference>
<dbReference type="InterPro" id="IPR050300">
    <property type="entry name" value="GDXG_lipolytic_enzyme"/>
</dbReference>
<dbReference type="AlphaFoldDB" id="A0A2K9NGP4"/>
<protein>
    <submittedName>
        <fullName evidence="2">Alpha/beta hydrolase</fullName>
    </submittedName>
</protein>
<dbReference type="SUPFAM" id="SSF53474">
    <property type="entry name" value="alpha/beta-Hydrolases"/>
    <property type="match status" value="1"/>
</dbReference>
<organism evidence="2 3">
    <name type="scientific">Niveispirillum cyanobacteriorum</name>
    <dbReference type="NCBI Taxonomy" id="1612173"/>
    <lineage>
        <taxon>Bacteria</taxon>
        <taxon>Pseudomonadati</taxon>
        <taxon>Pseudomonadota</taxon>
        <taxon>Alphaproteobacteria</taxon>
        <taxon>Rhodospirillales</taxon>
        <taxon>Azospirillaceae</taxon>
        <taxon>Niveispirillum</taxon>
    </lineage>
</organism>
<keyword evidence="1 2" id="KW-0378">Hydrolase</keyword>
<evidence type="ECO:0000313" key="3">
    <source>
        <dbReference type="Proteomes" id="UP000234752"/>
    </source>
</evidence>
<proteinExistence type="predicted"/>
<dbReference type="Gene3D" id="3.40.50.1820">
    <property type="entry name" value="alpha/beta hydrolase"/>
    <property type="match status" value="1"/>
</dbReference>
<dbReference type="InterPro" id="IPR029058">
    <property type="entry name" value="AB_hydrolase_fold"/>
</dbReference>
<dbReference type="Proteomes" id="UP000234752">
    <property type="component" value="Chromosome eg_2"/>
</dbReference>
<evidence type="ECO:0000256" key="1">
    <source>
        <dbReference type="ARBA" id="ARBA00022801"/>
    </source>
</evidence>
<dbReference type="RefSeq" id="WP_102113813.1">
    <property type="nucleotide sequence ID" value="NZ_BMGN01000006.1"/>
</dbReference>